<feature type="binding site" evidence="8">
    <location>
        <position position="355"/>
    </location>
    <ligand>
        <name>Mg(2+)</name>
        <dbReference type="ChEBI" id="CHEBI:18420"/>
    </ligand>
</feature>
<organism evidence="11 12">
    <name type="scientific">Victivallis lenta</name>
    <dbReference type="NCBI Taxonomy" id="2606640"/>
    <lineage>
        <taxon>Bacteria</taxon>
        <taxon>Pseudomonadati</taxon>
        <taxon>Lentisphaerota</taxon>
        <taxon>Lentisphaeria</taxon>
        <taxon>Victivallales</taxon>
        <taxon>Victivallaceae</taxon>
        <taxon>Victivallis</taxon>
    </lineage>
</organism>
<dbReference type="PRINTS" id="PR00113">
    <property type="entry name" value="ALKPHPHTASE"/>
</dbReference>
<keyword evidence="4" id="KW-0378">Hydrolase</keyword>
<dbReference type="PROSITE" id="PS00123">
    <property type="entry name" value="ALKALINE_PHOSPHATASE"/>
    <property type="match status" value="1"/>
</dbReference>
<evidence type="ECO:0000256" key="4">
    <source>
        <dbReference type="ARBA" id="ARBA00022801"/>
    </source>
</evidence>
<dbReference type="InterPro" id="IPR018299">
    <property type="entry name" value="Alkaline_phosphatase_AS"/>
</dbReference>
<keyword evidence="6 8" id="KW-0460">Magnesium</keyword>
<keyword evidence="5 8" id="KW-0862">Zinc</keyword>
<feature type="active site" description="Phosphoserine intermediate" evidence="7">
    <location>
        <position position="302"/>
    </location>
</feature>
<comment type="cofactor">
    <cofactor evidence="8">
        <name>Zn(2+)</name>
        <dbReference type="ChEBI" id="CHEBI:29105"/>
    </cofactor>
    <text evidence="8">Binds 2 Zn(2+) ions.</text>
</comment>
<evidence type="ECO:0000256" key="9">
    <source>
        <dbReference type="RuleBase" id="RU003946"/>
    </source>
</evidence>
<comment type="cofactor">
    <cofactor evidence="8">
        <name>Mg(2+)</name>
        <dbReference type="ChEBI" id="CHEBI:18420"/>
    </cofactor>
    <text evidence="8">Binds 1 Mg(2+) ion.</text>
</comment>
<dbReference type="CDD" id="cd16012">
    <property type="entry name" value="ALP"/>
    <property type="match status" value="1"/>
</dbReference>
<dbReference type="PANTHER" id="PTHR11596">
    <property type="entry name" value="ALKALINE PHOSPHATASE"/>
    <property type="match status" value="1"/>
</dbReference>
<keyword evidence="3 8" id="KW-0479">Metal-binding</keyword>
<keyword evidence="10" id="KW-0732">Signal</keyword>
<feature type="binding site" evidence="8">
    <location>
        <position position="475"/>
    </location>
    <ligand>
        <name>Zn(2+)</name>
        <dbReference type="ChEBI" id="CHEBI:29105"/>
        <label>2</label>
    </ligand>
</feature>
<evidence type="ECO:0000256" key="3">
    <source>
        <dbReference type="ARBA" id="ARBA00022723"/>
    </source>
</evidence>
<evidence type="ECO:0000256" key="10">
    <source>
        <dbReference type="SAM" id="SignalP"/>
    </source>
</evidence>
<feature type="binding site" evidence="8">
    <location>
        <position position="479"/>
    </location>
    <ligand>
        <name>Zn(2+)</name>
        <dbReference type="ChEBI" id="CHEBI:29105"/>
        <label>2</label>
    </ligand>
</feature>
<evidence type="ECO:0000313" key="11">
    <source>
        <dbReference type="EMBL" id="MST96614.1"/>
    </source>
</evidence>
<dbReference type="GO" id="GO:0004035">
    <property type="term" value="F:alkaline phosphatase activity"/>
    <property type="evidence" value="ECO:0007669"/>
    <property type="project" value="TreeGrafter"/>
</dbReference>
<dbReference type="SUPFAM" id="SSF53649">
    <property type="entry name" value="Alkaline phosphatase-like"/>
    <property type="match status" value="1"/>
</dbReference>
<dbReference type="Pfam" id="PF00245">
    <property type="entry name" value="Alk_phosphatase"/>
    <property type="match status" value="1"/>
</dbReference>
<proteinExistence type="inferred from homology"/>
<dbReference type="PANTHER" id="PTHR11596:SF5">
    <property type="entry name" value="ALKALINE PHOSPHATASE"/>
    <property type="match status" value="1"/>
</dbReference>
<feature type="binding site" evidence="8">
    <location>
        <position position="258"/>
    </location>
    <ligand>
        <name>Zn(2+)</name>
        <dbReference type="ChEBI" id="CHEBI:29105"/>
        <label>2</label>
    </ligand>
</feature>
<dbReference type="EMBL" id="VUNS01000004">
    <property type="protein sequence ID" value="MST96614.1"/>
    <property type="molecule type" value="Genomic_DNA"/>
</dbReference>
<evidence type="ECO:0000313" key="12">
    <source>
        <dbReference type="Proteomes" id="UP000435649"/>
    </source>
</evidence>
<sequence length="588" mass="63463">MRIFTLVLFAALLAGRLPAADIRPLDLSSGANSAFADETADDRRGGWTDQGANDLRLLKSGVQTLGGVPFSILDDGRSGGKSCIVLAAAENRNYLPKQARVELSEPLSGRKLYLLHAGAWLNPKKNLVGRLTVEYADGRTKEFRIRAGRDVADWWSNAGEKNAVRIWSVYNNNSQVSLYGSRFDLDEKPVKAVRFDAGEDAVWMVAAASIGDAVSLKPIYVKKELRGTYPAPEPVDAAELAEYPRTGTPKNIIFIIGDGMGQGAVKFAGLHAHARPQSLVMEQLPVNGMALTYSANSPVTDSAASGTALSSGYKTNNGFVGMTPEKEALRSIAEEARDSGRSVGIITTDSLTGATPAAFSAHVPSRGMASEIAADQLGTNYQLLIGNGIRAYLPEAEKGSRKDGRSIVDEFIGKGYIRIDSLDSFRNAEKLPVFGFIDGWQQDTKLLSQIAAEAFERLSANPKGFFIMIEGHFPDYGGHGNNPELSANGPLMVDFTVRAALDFAKRNSDTLIVVTADHETGGLYCAPNYRDPQRPFIHYTTQSHTGAPVPVFAFGPGSDRFSGVIENIAIPSTMAELWKLPLHRPVVK</sequence>
<comment type="similarity">
    <text evidence="1 9">Belongs to the alkaline phosphatase family.</text>
</comment>
<protein>
    <submittedName>
        <fullName evidence="11">Alkaline phosphatase</fullName>
    </submittedName>
</protein>
<dbReference type="InterPro" id="IPR001952">
    <property type="entry name" value="Alkaline_phosphatase"/>
</dbReference>
<evidence type="ECO:0000256" key="8">
    <source>
        <dbReference type="PIRSR" id="PIRSR601952-2"/>
    </source>
</evidence>
<evidence type="ECO:0000256" key="6">
    <source>
        <dbReference type="ARBA" id="ARBA00022842"/>
    </source>
</evidence>
<gene>
    <name evidence="11" type="ORF">FYJ85_06085</name>
</gene>
<feature type="binding site" evidence="8">
    <location>
        <position position="258"/>
    </location>
    <ligand>
        <name>Mg(2+)</name>
        <dbReference type="ChEBI" id="CHEBI:18420"/>
    </ligand>
</feature>
<keyword evidence="12" id="KW-1185">Reference proteome</keyword>
<feature type="binding site" evidence="8">
    <location>
        <position position="470"/>
    </location>
    <ligand>
        <name>Mg(2+)</name>
        <dbReference type="ChEBI" id="CHEBI:18420"/>
    </ligand>
</feature>
<dbReference type="SMART" id="SM00098">
    <property type="entry name" value="alkPPc"/>
    <property type="match status" value="1"/>
</dbReference>
<feature type="signal peptide" evidence="10">
    <location>
        <begin position="1"/>
        <end position="19"/>
    </location>
</feature>
<comment type="caution">
    <text evidence="11">The sequence shown here is derived from an EMBL/GenBank/DDBJ whole genome shotgun (WGS) entry which is preliminary data.</text>
</comment>
<dbReference type="Gene3D" id="3.40.720.10">
    <property type="entry name" value="Alkaline Phosphatase, subunit A"/>
    <property type="match status" value="1"/>
</dbReference>
<evidence type="ECO:0000256" key="1">
    <source>
        <dbReference type="ARBA" id="ARBA00005984"/>
    </source>
</evidence>
<keyword evidence="2" id="KW-0597">Phosphoprotein</keyword>
<dbReference type="AlphaFoldDB" id="A0A844G0W2"/>
<evidence type="ECO:0000256" key="2">
    <source>
        <dbReference type="ARBA" id="ARBA00022553"/>
    </source>
</evidence>
<accession>A0A844G0W2</accession>
<dbReference type="RefSeq" id="WP_106054447.1">
    <property type="nucleotide sequence ID" value="NZ_DBFCGB010000056.1"/>
</dbReference>
<evidence type="ECO:0000256" key="7">
    <source>
        <dbReference type="PIRSR" id="PIRSR601952-1"/>
    </source>
</evidence>
<name>A0A844G0W2_9BACT</name>
<evidence type="ECO:0000256" key="5">
    <source>
        <dbReference type="ARBA" id="ARBA00022833"/>
    </source>
</evidence>
<feature type="binding site" evidence="8">
    <location>
        <position position="517"/>
    </location>
    <ligand>
        <name>Zn(2+)</name>
        <dbReference type="ChEBI" id="CHEBI:29105"/>
        <label>2</label>
    </ligand>
</feature>
<reference evidence="11 12" key="1">
    <citation type="submission" date="2019-08" db="EMBL/GenBank/DDBJ databases">
        <title>In-depth cultivation of the pig gut microbiome towards novel bacterial diversity and tailored functional studies.</title>
        <authorList>
            <person name="Wylensek D."/>
            <person name="Hitch T.C.A."/>
            <person name="Clavel T."/>
        </authorList>
    </citation>
    <scope>NUCLEOTIDE SEQUENCE [LARGE SCALE GENOMIC DNA]</scope>
    <source>
        <strain evidence="11 12">BBE-744-WT-12</strain>
    </source>
</reference>
<feature type="binding site" evidence="8">
    <location>
        <position position="518"/>
    </location>
    <ligand>
        <name>Zn(2+)</name>
        <dbReference type="ChEBI" id="CHEBI:29105"/>
        <label>2</label>
    </ligand>
</feature>
<dbReference type="InterPro" id="IPR017850">
    <property type="entry name" value="Alkaline_phosphatase_core_sf"/>
</dbReference>
<dbReference type="GO" id="GO:0046872">
    <property type="term" value="F:metal ion binding"/>
    <property type="evidence" value="ECO:0007669"/>
    <property type="project" value="UniProtKB-KW"/>
</dbReference>
<dbReference type="Proteomes" id="UP000435649">
    <property type="component" value="Unassembled WGS sequence"/>
</dbReference>
<feature type="chain" id="PRO_5032887366" evidence="10">
    <location>
        <begin position="20"/>
        <end position="588"/>
    </location>
</feature>